<accession>A0AAU4K5R7</accession>
<keyword evidence="3" id="KW-1185">Reference proteome</keyword>
<sequence length="372" mass="37775">MLTGAPDLDDVTRLQSADVHGLLRAAALAGAQVRAVAAAVDEQVLSPLADLRPRALVIVTGHGTARRAADLIVATLAARTDVPIVVADSLPGWIGPLDVVVVSGDDAGDMALADAVARSVRRRAEVVVDAPMEGPIRDAAAGSALDLSPRVPVRPEFRFIGHVVALSSVIRALRAVRTAGTALDLSALAEALDDEAGAAHPDNEVFHNAAKGLASRISGRPVTWAGDTPASTVLAVHASRTLHAVAGVGGVGCDLLEAVAAQAARPESSGAVADSIFHDPEFDGPAGGPAVRVQVITTPGREWSLHQRMSVLADADVVEVGPTTGAGPAAPLEPGAPGGVEGIDTPEDIAPLVVTALRIEMAAVYLRLIGAV</sequence>
<evidence type="ECO:0008006" key="4">
    <source>
        <dbReference type="Google" id="ProtNLM"/>
    </source>
</evidence>
<dbReference type="AlphaFoldDB" id="A0AAU4K5R7"/>
<feature type="compositionally biased region" description="Low complexity" evidence="1">
    <location>
        <begin position="322"/>
        <end position="335"/>
    </location>
</feature>
<evidence type="ECO:0000256" key="1">
    <source>
        <dbReference type="SAM" id="MobiDB-lite"/>
    </source>
</evidence>
<dbReference type="SUPFAM" id="SSF53697">
    <property type="entry name" value="SIS domain"/>
    <property type="match status" value="1"/>
</dbReference>
<dbReference type="KEGG" id="whr:OG579_05855"/>
<proteinExistence type="predicted"/>
<evidence type="ECO:0000313" key="3">
    <source>
        <dbReference type="Proteomes" id="UP001432128"/>
    </source>
</evidence>
<dbReference type="RefSeq" id="WP_328858417.1">
    <property type="nucleotide sequence ID" value="NZ_CP108021.1"/>
</dbReference>
<protein>
    <recommendedName>
        <fullName evidence="4">TobH protein</fullName>
    </recommendedName>
</protein>
<organism evidence="2 3">
    <name type="scientific">Williamsia herbipolensis</name>
    <dbReference type="NCBI Taxonomy" id="1603258"/>
    <lineage>
        <taxon>Bacteria</taxon>
        <taxon>Bacillati</taxon>
        <taxon>Actinomycetota</taxon>
        <taxon>Actinomycetes</taxon>
        <taxon>Mycobacteriales</taxon>
        <taxon>Nocardiaceae</taxon>
        <taxon>Williamsia</taxon>
    </lineage>
</organism>
<evidence type="ECO:0000313" key="2">
    <source>
        <dbReference type="EMBL" id="WUM21319.1"/>
    </source>
</evidence>
<reference evidence="2 3" key="1">
    <citation type="submission" date="2022-10" db="EMBL/GenBank/DDBJ databases">
        <title>The complete genomes of actinobacterial strains from the NBC collection.</title>
        <authorList>
            <person name="Joergensen T.S."/>
            <person name="Alvarez Arevalo M."/>
            <person name="Sterndorff E.B."/>
            <person name="Faurdal D."/>
            <person name="Vuksanovic O."/>
            <person name="Mourched A.-S."/>
            <person name="Charusanti P."/>
            <person name="Shaw S."/>
            <person name="Blin K."/>
            <person name="Weber T."/>
        </authorList>
    </citation>
    <scope>NUCLEOTIDE SEQUENCE [LARGE SCALE GENOMIC DNA]</scope>
    <source>
        <strain evidence="2 3">NBC_00319</strain>
    </source>
</reference>
<dbReference type="EMBL" id="CP108021">
    <property type="protein sequence ID" value="WUM21319.1"/>
    <property type="molecule type" value="Genomic_DNA"/>
</dbReference>
<dbReference type="Proteomes" id="UP001432128">
    <property type="component" value="Chromosome"/>
</dbReference>
<feature type="region of interest" description="Disordered" evidence="1">
    <location>
        <begin position="322"/>
        <end position="342"/>
    </location>
</feature>
<dbReference type="InterPro" id="IPR046348">
    <property type="entry name" value="SIS_dom_sf"/>
</dbReference>
<gene>
    <name evidence="2" type="ORF">OG579_05855</name>
</gene>
<name>A0AAU4K5R7_9NOCA</name>
<dbReference type="GO" id="GO:1901135">
    <property type="term" value="P:carbohydrate derivative metabolic process"/>
    <property type="evidence" value="ECO:0007669"/>
    <property type="project" value="InterPro"/>
</dbReference>
<dbReference type="GO" id="GO:0097367">
    <property type="term" value="F:carbohydrate derivative binding"/>
    <property type="evidence" value="ECO:0007669"/>
    <property type="project" value="InterPro"/>
</dbReference>